<evidence type="ECO:0000313" key="3">
    <source>
        <dbReference type="Proteomes" id="UP001324993"/>
    </source>
</evidence>
<dbReference type="GO" id="GO:0016757">
    <property type="term" value="F:glycosyltransferase activity"/>
    <property type="evidence" value="ECO:0007669"/>
    <property type="project" value="UniProtKB-KW"/>
</dbReference>
<evidence type="ECO:0000313" key="2">
    <source>
        <dbReference type="EMBL" id="WPJ97377.1"/>
    </source>
</evidence>
<dbReference type="InterPro" id="IPR001173">
    <property type="entry name" value="Glyco_trans_2-like"/>
</dbReference>
<dbReference type="EMBL" id="CP138858">
    <property type="protein sequence ID" value="WPJ97377.1"/>
    <property type="molecule type" value="Genomic_DNA"/>
</dbReference>
<evidence type="ECO:0000259" key="1">
    <source>
        <dbReference type="Pfam" id="PF00535"/>
    </source>
</evidence>
<dbReference type="SUPFAM" id="SSF53448">
    <property type="entry name" value="Nucleotide-diphospho-sugar transferases"/>
    <property type="match status" value="1"/>
</dbReference>
<dbReference type="Pfam" id="PF00535">
    <property type="entry name" value="Glycos_transf_2"/>
    <property type="match status" value="1"/>
</dbReference>
<feature type="domain" description="Glycosyltransferase 2-like" evidence="1">
    <location>
        <begin position="5"/>
        <end position="161"/>
    </location>
</feature>
<sequence>MSLLIITPTLNRSKFLDETIRSVKACAPGAEHILSAPAAEVASLQQQYPSIKVVADRGRAGGMYGAINAGITAAESEWEWFTYINDDDLLYPGFSKMVKVHTTKHAAADFAHGVANHIDETGKLLYPIPSCPRTSLLPYLIAAGVSPISQQGMLIKRAVFERIGTYDQSFKYAADMEFYCRLYAKGGTFSFYPIEVAGFRICNEQLSQDIAPFEKEKVTIRTKYFSQPSFINRAMAKLTFRIYNLPKYLIRLSRIGFKTSKSAFSS</sequence>
<dbReference type="PANTHER" id="PTHR43685">
    <property type="entry name" value="GLYCOSYLTRANSFERASE"/>
    <property type="match status" value="1"/>
</dbReference>
<dbReference type="PANTHER" id="PTHR43685:SF11">
    <property type="entry name" value="GLYCOSYLTRANSFERASE TAGX-RELATED"/>
    <property type="match status" value="1"/>
</dbReference>
<proteinExistence type="predicted"/>
<dbReference type="RefSeq" id="WP_319834221.1">
    <property type="nucleotide sequence ID" value="NZ_CP138858.1"/>
</dbReference>
<name>A0ABZ0RPC2_9BACT</name>
<dbReference type="Gene3D" id="3.90.550.10">
    <property type="entry name" value="Spore Coat Polysaccharide Biosynthesis Protein SpsA, Chain A"/>
    <property type="match status" value="1"/>
</dbReference>
<protein>
    <submittedName>
        <fullName evidence="2">Glycosyltransferase</fullName>
        <ecNumber evidence="2">2.4.-.-</ecNumber>
    </submittedName>
</protein>
<reference evidence="2 3" key="1">
    <citation type="submission" date="2023-11" db="EMBL/GenBank/DDBJ databases">
        <title>Coraliomargarita sp. nov., isolated from marine algae.</title>
        <authorList>
            <person name="Lee J.K."/>
            <person name="Baek J.H."/>
            <person name="Kim J.M."/>
            <person name="Choi D.G."/>
            <person name="Jeon C.O."/>
        </authorList>
    </citation>
    <scope>NUCLEOTIDE SEQUENCE [LARGE SCALE GENOMIC DNA]</scope>
    <source>
        <strain evidence="2 3">J2-16</strain>
    </source>
</reference>
<gene>
    <name evidence="2" type="ORF">SH580_06600</name>
</gene>
<keyword evidence="2" id="KW-0808">Transferase</keyword>
<dbReference type="EC" id="2.4.-.-" evidence="2"/>
<organism evidence="2 3">
    <name type="scientific">Coraliomargarita algicola</name>
    <dbReference type="NCBI Taxonomy" id="3092156"/>
    <lineage>
        <taxon>Bacteria</taxon>
        <taxon>Pseudomonadati</taxon>
        <taxon>Verrucomicrobiota</taxon>
        <taxon>Opitutia</taxon>
        <taxon>Puniceicoccales</taxon>
        <taxon>Coraliomargaritaceae</taxon>
        <taxon>Coraliomargarita</taxon>
    </lineage>
</organism>
<accession>A0ABZ0RPC2</accession>
<dbReference type="InterPro" id="IPR050834">
    <property type="entry name" value="Glycosyltransf_2"/>
</dbReference>
<dbReference type="Proteomes" id="UP001324993">
    <property type="component" value="Chromosome"/>
</dbReference>
<dbReference type="InterPro" id="IPR029044">
    <property type="entry name" value="Nucleotide-diphossugar_trans"/>
</dbReference>
<keyword evidence="2" id="KW-0328">Glycosyltransferase</keyword>
<keyword evidence="3" id="KW-1185">Reference proteome</keyword>